<dbReference type="Proteomes" id="UP001165122">
    <property type="component" value="Unassembled WGS sequence"/>
</dbReference>
<keyword evidence="2" id="KW-1185">Reference proteome</keyword>
<proteinExistence type="predicted"/>
<comment type="caution">
    <text evidence="1">The sequence shown here is derived from an EMBL/GenBank/DDBJ whole genome shotgun (WGS) entry which is preliminary data.</text>
</comment>
<accession>A0A9W7E1P8</accession>
<evidence type="ECO:0000313" key="1">
    <source>
        <dbReference type="EMBL" id="GMH64789.1"/>
    </source>
</evidence>
<sequence length="119" mass="13086">MTVSTVPATTDQFMQTPEFRRYFVDFVHVQTLMALKLAAKGWNAAADALIDEGMRSGELMVHDGKDIGGGTAAALKERRALVTRVIFLLNITRIGDYACKYAINLIVIDIPEGVERIGD</sequence>
<evidence type="ECO:0000313" key="2">
    <source>
        <dbReference type="Proteomes" id="UP001165122"/>
    </source>
</evidence>
<gene>
    <name evidence="1" type="ORF">TrLO_g4862</name>
</gene>
<reference evidence="2" key="1">
    <citation type="journal article" date="2023" name="Commun. Biol.">
        <title>Genome analysis of Parmales, the sister group of diatoms, reveals the evolutionary specialization of diatoms from phago-mixotrophs to photoautotrophs.</title>
        <authorList>
            <person name="Ban H."/>
            <person name="Sato S."/>
            <person name="Yoshikawa S."/>
            <person name="Yamada K."/>
            <person name="Nakamura Y."/>
            <person name="Ichinomiya M."/>
            <person name="Sato N."/>
            <person name="Blanc-Mathieu R."/>
            <person name="Endo H."/>
            <person name="Kuwata A."/>
            <person name="Ogata H."/>
        </authorList>
    </citation>
    <scope>NUCLEOTIDE SEQUENCE [LARGE SCALE GENOMIC DNA]</scope>
    <source>
        <strain evidence="2">NIES 3700</strain>
    </source>
</reference>
<dbReference type="AlphaFoldDB" id="A0A9W7E1P8"/>
<organism evidence="1 2">
    <name type="scientific">Triparma laevis f. longispina</name>
    <dbReference type="NCBI Taxonomy" id="1714387"/>
    <lineage>
        <taxon>Eukaryota</taxon>
        <taxon>Sar</taxon>
        <taxon>Stramenopiles</taxon>
        <taxon>Ochrophyta</taxon>
        <taxon>Bolidophyceae</taxon>
        <taxon>Parmales</taxon>
        <taxon>Triparmaceae</taxon>
        <taxon>Triparma</taxon>
    </lineage>
</organism>
<protein>
    <submittedName>
        <fullName evidence="1">Uncharacterized protein</fullName>
    </submittedName>
</protein>
<name>A0A9W7E1P8_9STRA</name>
<dbReference type="EMBL" id="BRXW01000546">
    <property type="protein sequence ID" value="GMH64789.1"/>
    <property type="molecule type" value="Genomic_DNA"/>
</dbReference>